<proteinExistence type="predicted"/>
<dbReference type="Proteomes" id="UP000019116">
    <property type="component" value="Chromosome 7B"/>
</dbReference>
<gene>
    <name evidence="2" type="primary">LOC123159550</name>
</gene>
<sequence length="174" mass="18494">MKIRVRERHTKLTGAQPLHAGRNLRSKPPARPQPPAMEQALRDHAPARAAGRRPTRFTALELAAAEQLLHLSESSCSSGAAFTPLGSGTAASAACSSSSPRSVNATPAATALDPVVGFGADHEEEDDKQEAGGRPRVSRRYRSVAELYGATDPAGARRRKGKAVAGDPREERRK</sequence>
<dbReference type="Gramene" id="TraesWEE_scaffold_064851_01G000100.1">
    <property type="protein sequence ID" value="TraesWEE_scaffold_064851_01G000100.1"/>
    <property type="gene ID" value="TraesWEE_scaffold_064851_01G000100"/>
</dbReference>
<evidence type="ECO:0000313" key="2">
    <source>
        <dbReference type="EnsemblPlants" id="TraesCS7B02G170700.1.cds1"/>
    </source>
</evidence>
<dbReference type="Gramene" id="TraesCS7B02G170700.1">
    <property type="protein sequence ID" value="TraesCS7B02G170700.1.cds1"/>
    <property type="gene ID" value="TraesCS7B02G170700"/>
</dbReference>
<dbReference type="PANTHER" id="PTHR35167">
    <property type="entry name" value="OS05G0216466 PROTEIN"/>
    <property type="match status" value="1"/>
</dbReference>
<feature type="compositionally biased region" description="Low complexity" evidence="1">
    <location>
        <begin position="87"/>
        <end position="105"/>
    </location>
</feature>
<dbReference type="Gramene" id="TraesRN7B0100457900.1">
    <property type="protein sequence ID" value="TraesRN7B0100457900.1"/>
    <property type="gene ID" value="TraesRN7B0100457900"/>
</dbReference>
<dbReference type="Gramene" id="TraesJUL7B03G04157720.1">
    <property type="protein sequence ID" value="TraesJUL7B03G04157720.1.CDS1"/>
    <property type="gene ID" value="TraesJUL7B03G04157720"/>
</dbReference>
<name>A0A3B6SCQ9_WHEAT</name>
<reference evidence="2" key="2">
    <citation type="submission" date="2018-10" db="UniProtKB">
        <authorList>
            <consortium name="EnsemblPlants"/>
        </authorList>
    </citation>
    <scope>IDENTIFICATION</scope>
</reference>
<accession>A0A3B6SCQ9</accession>
<evidence type="ECO:0000256" key="1">
    <source>
        <dbReference type="SAM" id="MobiDB-lite"/>
    </source>
</evidence>
<dbReference type="Gramene" id="TraesSYM5B03G02881930.1">
    <property type="protein sequence ID" value="TraesSYM5B03G02881930.1.CDS1"/>
    <property type="gene ID" value="TraesSYM5B03G02881930"/>
</dbReference>
<dbReference type="EnsemblPlants" id="TraesCS7B02G170700.1">
    <property type="protein sequence ID" value="TraesCS7B02G170700.1.cds1"/>
    <property type="gene ID" value="TraesCS7B02G170700"/>
</dbReference>
<keyword evidence="3" id="KW-1185">Reference proteome</keyword>
<dbReference type="PANTHER" id="PTHR35167:SF14">
    <property type="match status" value="1"/>
</dbReference>
<dbReference type="Gramene" id="TraesCLE_scaffold_061948_01G000100.1">
    <property type="protein sequence ID" value="TraesCLE_scaffold_061948_01G000100.1"/>
    <property type="gene ID" value="TraesCLE_scaffold_061948_01G000100"/>
</dbReference>
<dbReference type="Gramene" id="TraesROB_scaffold_074718_01G000100.1">
    <property type="protein sequence ID" value="TraesROB_scaffold_074718_01G000100.1"/>
    <property type="gene ID" value="TraesROB_scaffold_074718_01G000100"/>
</dbReference>
<evidence type="ECO:0000313" key="3">
    <source>
        <dbReference type="Proteomes" id="UP000019116"/>
    </source>
</evidence>
<organism evidence="2">
    <name type="scientific">Triticum aestivum</name>
    <name type="common">Wheat</name>
    <dbReference type="NCBI Taxonomy" id="4565"/>
    <lineage>
        <taxon>Eukaryota</taxon>
        <taxon>Viridiplantae</taxon>
        <taxon>Streptophyta</taxon>
        <taxon>Embryophyta</taxon>
        <taxon>Tracheophyta</taxon>
        <taxon>Spermatophyta</taxon>
        <taxon>Magnoliopsida</taxon>
        <taxon>Liliopsida</taxon>
        <taxon>Poales</taxon>
        <taxon>Poaceae</taxon>
        <taxon>BOP clade</taxon>
        <taxon>Pooideae</taxon>
        <taxon>Triticodae</taxon>
        <taxon>Triticeae</taxon>
        <taxon>Triticinae</taxon>
        <taxon>Triticum</taxon>
    </lineage>
</organism>
<feature type="compositionally biased region" description="Basic residues" evidence="1">
    <location>
        <begin position="1"/>
        <end position="11"/>
    </location>
</feature>
<feature type="region of interest" description="Disordered" evidence="1">
    <location>
        <begin position="76"/>
        <end position="174"/>
    </location>
</feature>
<dbReference type="Gramene" id="TraesCAD_scaffold_049326_01G000100.1">
    <property type="protein sequence ID" value="TraesCAD_scaffold_049326_01G000100.1"/>
    <property type="gene ID" value="TraesCAD_scaffold_049326_01G000100"/>
</dbReference>
<protein>
    <submittedName>
        <fullName evidence="2">Uncharacterized protein</fullName>
    </submittedName>
</protein>
<dbReference type="Gramene" id="TraesARI5B03G02895710.1">
    <property type="protein sequence ID" value="TraesARI5B03G02895710.1.CDS1"/>
    <property type="gene ID" value="TraesARI5B03G02895710"/>
</dbReference>
<reference evidence="2" key="1">
    <citation type="submission" date="2018-08" db="EMBL/GenBank/DDBJ databases">
        <authorList>
            <person name="Rossello M."/>
        </authorList>
    </citation>
    <scope>NUCLEOTIDE SEQUENCE [LARGE SCALE GENOMIC DNA]</scope>
    <source>
        <strain evidence="2">cv. Chinese Spring</strain>
    </source>
</reference>
<dbReference type="Gramene" id="TraesCS7B03G0461000.1">
    <property type="protein sequence ID" value="TraesCS7B03G0461000.1.CDS1"/>
    <property type="gene ID" value="TraesCS7B03G0461000"/>
</dbReference>
<dbReference type="AlphaFoldDB" id="A0A3B6SCQ9"/>
<dbReference type="RefSeq" id="XP_044433314.1">
    <property type="nucleotide sequence ID" value="XM_044577379.1"/>
</dbReference>
<dbReference type="Gramene" id="TraesNOR7B03G04164970.1">
    <property type="protein sequence ID" value="TraesNOR7B03G04164970.1.CDS1"/>
    <property type="gene ID" value="TraesNOR7B03G04164970"/>
</dbReference>
<feature type="region of interest" description="Disordered" evidence="1">
    <location>
        <begin position="1"/>
        <end position="54"/>
    </location>
</feature>
<dbReference type="GeneID" id="123159550"/>